<gene>
    <name evidence="2" type="ORF">QLQ12_46670</name>
</gene>
<dbReference type="Proteomes" id="UP001241758">
    <property type="component" value="Unassembled WGS sequence"/>
</dbReference>
<protein>
    <recommendedName>
        <fullName evidence="4">Secreted protein</fullName>
    </recommendedName>
</protein>
<evidence type="ECO:0000313" key="3">
    <source>
        <dbReference type="Proteomes" id="UP001241758"/>
    </source>
</evidence>
<evidence type="ECO:0008006" key="4">
    <source>
        <dbReference type="Google" id="ProtNLM"/>
    </source>
</evidence>
<comment type="caution">
    <text evidence="2">The sequence shown here is derived from an EMBL/GenBank/DDBJ whole genome shotgun (WGS) entry which is preliminary data.</text>
</comment>
<proteinExistence type="predicted"/>
<feature type="chain" id="PRO_5046548432" description="Secreted protein" evidence="1">
    <location>
        <begin position="33"/>
        <end position="174"/>
    </location>
</feature>
<organism evidence="2 3">
    <name type="scientific">Actinoplanes sandaracinus</name>
    <dbReference type="NCBI Taxonomy" id="3045177"/>
    <lineage>
        <taxon>Bacteria</taxon>
        <taxon>Bacillati</taxon>
        <taxon>Actinomycetota</taxon>
        <taxon>Actinomycetes</taxon>
        <taxon>Micromonosporales</taxon>
        <taxon>Micromonosporaceae</taxon>
        <taxon>Actinoplanes</taxon>
    </lineage>
</organism>
<dbReference type="RefSeq" id="WP_282767527.1">
    <property type="nucleotide sequence ID" value="NZ_JASCTH010000079.1"/>
</dbReference>
<reference evidence="2 3" key="1">
    <citation type="submission" date="2023-05" db="EMBL/GenBank/DDBJ databases">
        <title>Actinoplanes sp. NEAU-A12 genome sequencing.</title>
        <authorList>
            <person name="Wang Z.-S."/>
        </authorList>
    </citation>
    <scope>NUCLEOTIDE SEQUENCE [LARGE SCALE GENOMIC DNA]</scope>
    <source>
        <strain evidence="2 3">NEAU-A12</strain>
    </source>
</reference>
<keyword evidence="3" id="KW-1185">Reference proteome</keyword>
<dbReference type="EMBL" id="JASCTH010000079">
    <property type="protein sequence ID" value="MDI6106068.1"/>
    <property type="molecule type" value="Genomic_DNA"/>
</dbReference>
<evidence type="ECO:0000313" key="2">
    <source>
        <dbReference type="EMBL" id="MDI6106068.1"/>
    </source>
</evidence>
<evidence type="ECO:0000256" key="1">
    <source>
        <dbReference type="SAM" id="SignalP"/>
    </source>
</evidence>
<sequence>MSSQFSRFVTRAGLALATATMVLAPGAQGAHAATPVPAHSTSVATAAPQQLEYKGDYYTFSVAEDSSIVVTKGSQDSTTDDLATRASWKVKMSHDRTVALYWAAIAGATGTVVSICKYYMPGAADEACTILATSIMAYVARMSQPGENDCFGFEISTRWGIPPWKFTIGYVSCR</sequence>
<feature type="signal peptide" evidence="1">
    <location>
        <begin position="1"/>
        <end position="32"/>
    </location>
</feature>
<name>A0ABT6X256_9ACTN</name>
<keyword evidence="1" id="KW-0732">Signal</keyword>
<accession>A0ABT6X256</accession>